<name>A0A1M4Z5F2_9BACL</name>
<evidence type="ECO:0000259" key="1">
    <source>
        <dbReference type="Pfam" id="PF12323"/>
    </source>
</evidence>
<protein>
    <submittedName>
        <fullName evidence="2">Helix-turn-helix domain-containing protein</fullName>
    </submittedName>
</protein>
<sequence>MHKAYKFRLYPTKEQATLMNKSIGCSRFVFNHFLAKWNETYKSIQSALFQLWLQK</sequence>
<dbReference type="AlphaFoldDB" id="A0A1M4Z5F2"/>
<dbReference type="Pfam" id="PF12323">
    <property type="entry name" value="HTH_OrfB_IS605"/>
    <property type="match status" value="1"/>
</dbReference>
<dbReference type="Proteomes" id="UP000184476">
    <property type="component" value="Unassembled WGS sequence"/>
</dbReference>
<dbReference type="STRING" id="112248.SAMN05444392_10851"/>
<evidence type="ECO:0000313" key="3">
    <source>
        <dbReference type="Proteomes" id="UP000184476"/>
    </source>
</evidence>
<feature type="domain" description="Transposase putative helix-turn-helix" evidence="1">
    <location>
        <begin position="1"/>
        <end position="43"/>
    </location>
</feature>
<gene>
    <name evidence="2" type="ORF">SAMN05444392_10851</name>
</gene>
<evidence type="ECO:0000313" key="2">
    <source>
        <dbReference type="EMBL" id="SHF13289.1"/>
    </source>
</evidence>
<accession>A0A1M4Z5F2</accession>
<organism evidence="2 3">
    <name type="scientific">Seinonella peptonophila</name>
    <dbReference type="NCBI Taxonomy" id="112248"/>
    <lineage>
        <taxon>Bacteria</taxon>
        <taxon>Bacillati</taxon>
        <taxon>Bacillota</taxon>
        <taxon>Bacilli</taxon>
        <taxon>Bacillales</taxon>
        <taxon>Thermoactinomycetaceae</taxon>
        <taxon>Seinonella</taxon>
    </lineage>
</organism>
<proteinExistence type="predicted"/>
<dbReference type="InterPro" id="IPR021027">
    <property type="entry name" value="Transposase_put_HTH"/>
</dbReference>
<keyword evidence="3" id="KW-1185">Reference proteome</keyword>
<dbReference type="EMBL" id="FQVL01000008">
    <property type="protein sequence ID" value="SHF13289.1"/>
    <property type="molecule type" value="Genomic_DNA"/>
</dbReference>
<reference evidence="2 3" key="1">
    <citation type="submission" date="2016-11" db="EMBL/GenBank/DDBJ databases">
        <authorList>
            <person name="Jaros S."/>
            <person name="Januszkiewicz K."/>
            <person name="Wedrychowicz H."/>
        </authorList>
    </citation>
    <scope>NUCLEOTIDE SEQUENCE [LARGE SCALE GENOMIC DNA]</scope>
    <source>
        <strain evidence="2 3">DSM 44666</strain>
    </source>
</reference>